<dbReference type="Proteomes" id="UP000254031">
    <property type="component" value="Unassembled WGS sequence"/>
</dbReference>
<gene>
    <name evidence="3" type="primary">ydgA_2</name>
    <name evidence="2" type="synonym">ydgA_1</name>
    <name evidence="2" type="ORF">NCTC9380_00143</name>
    <name evidence="3" type="ORF">NCTC9380_02938</name>
</gene>
<dbReference type="EMBL" id="UGPL01000006">
    <property type="protein sequence ID" value="STY67576.1"/>
    <property type="molecule type" value="Genomic_DNA"/>
</dbReference>
<protein>
    <submittedName>
        <fullName evidence="3">Bacterial protein of uncharacterized function (DUF945)</fullName>
    </submittedName>
</protein>
<dbReference type="AlphaFoldDB" id="A0A378NIH9"/>
<evidence type="ECO:0000256" key="1">
    <source>
        <dbReference type="SAM" id="SignalP"/>
    </source>
</evidence>
<dbReference type="EMBL" id="UGPL01000004">
    <property type="protein sequence ID" value="STY58721.1"/>
    <property type="molecule type" value="Genomic_DNA"/>
</dbReference>
<dbReference type="RefSeq" id="WP_006250683.1">
    <property type="nucleotide sequence ID" value="NZ_CP017484.1"/>
</dbReference>
<dbReference type="Pfam" id="PF06097">
    <property type="entry name" value="DUF945"/>
    <property type="match status" value="1"/>
</dbReference>
<sequence length="468" mass="51687">MKLTKIALSVVAVISAVAVGGSWYTGKQVEEKYQELVVQANNQLKQLSGEFGANIELKDVQIDRHFFSSNAKYRLEVDLGNGKKLDFVGNDKLHHGPLPLNRLAKLNLAPVMMSAESKLQAPEALKKLMDEHIGTGFSNISYSGDVEGHFDISPIKHSDETGHIETTPIKVQYSYDQKLKGVDSTVELESLKIKAEEFDFQIQGIVYDVQTENNESYPNLTLGKGSGKINAIEFKSKDGKLSQIKDVVVKGDNLLKGDRLISTGDLEAATFNIEGVEMGKLKMDMAYDLDAKLTNDITPLLSNPQTLENEKTGELLLQLLAKSFKFHINNFSLENSKGKVDLALLLNMAQFDPQNLGNMQAVLQALSTSKFTSNINRQYAEDIIRQVSIVTEKLGEEEAKAFAKQQVDAVFLNAGVEQYGLRKVDDNNVKIELTIDNGKVNLNGRELPEDELQMALFMIVMGAGSLGQ</sequence>
<proteinExistence type="predicted"/>
<reference evidence="3 4" key="1">
    <citation type="submission" date="2018-06" db="EMBL/GenBank/DDBJ databases">
        <authorList>
            <consortium name="Pathogen Informatics"/>
            <person name="Doyle S."/>
        </authorList>
    </citation>
    <scope>NUCLEOTIDE SEQUENCE [LARGE SCALE GENOMIC DNA]</scope>
    <source>
        <strain evidence="3 4">NCTC9380</strain>
    </source>
</reference>
<organism evidence="3 4">
    <name type="scientific">Mannheimia haemolytica</name>
    <name type="common">Pasteurella haemolytica</name>
    <dbReference type="NCBI Taxonomy" id="75985"/>
    <lineage>
        <taxon>Bacteria</taxon>
        <taxon>Pseudomonadati</taxon>
        <taxon>Pseudomonadota</taxon>
        <taxon>Gammaproteobacteria</taxon>
        <taxon>Pasteurellales</taxon>
        <taxon>Pasteurellaceae</taxon>
        <taxon>Mannheimia</taxon>
    </lineage>
</organism>
<evidence type="ECO:0000313" key="2">
    <source>
        <dbReference type="EMBL" id="STY58721.1"/>
    </source>
</evidence>
<keyword evidence="1" id="KW-0732">Signal</keyword>
<accession>A0A378NIH9</accession>
<dbReference type="InterPro" id="IPR010352">
    <property type="entry name" value="DUF945"/>
</dbReference>
<name>A0A378NIH9_MANHA</name>
<feature type="signal peptide" evidence="1">
    <location>
        <begin position="1"/>
        <end position="18"/>
    </location>
</feature>
<feature type="chain" id="PRO_5036333134" evidence="1">
    <location>
        <begin position="19"/>
        <end position="468"/>
    </location>
</feature>
<evidence type="ECO:0000313" key="4">
    <source>
        <dbReference type="Proteomes" id="UP000254031"/>
    </source>
</evidence>
<evidence type="ECO:0000313" key="3">
    <source>
        <dbReference type="EMBL" id="STY67576.1"/>
    </source>
</evidence>